<accession>A0A9J6ANQ7</accession>
<comment type="caution">
    <text evidence="1">The sequence shown here is derived from an EMBL/GenBank/DDBJ whole genome shotgun (WGS) entry which is preliminary data.</text>
</comment>
<organism evidence="1 2">
    <name type="scientific">Solanum commersonii</name>
    <name type="common">Commerson's wild potato</name>
    <name type="synonym">Commerson's nightshade</name>
    <dbReference type="NCBI Taxonomy" id="4109"/>
    <lineage>
        <taxon>Eukaryota</taxon>
        <taxon>Viridiplantae</taxon>
        <taxon>Streptophyta</taxon>
        <taxon>Embryophyta</taxon>
        <taxon>Tracheophyta</taxon>
        <taxon>Spermatophyta</taxon>
        <taxon>Magnoliopsida</taxon>
        <taxon>eudicotyledons</taxon>
        <taxon>Gunneridae</taxon>
        <taxon>Pentapetalae</taxon>
        <taxon>asterids</taxon>
        <taxon>lamiids</taxon>
        <taxon>Solanales</taxon>
        <taxon>Solanaceae</taxon>
        <taxon>Solanoideae</taxon>
        <taxon>Solaneae</taxon>
        <taxon>Solanum</taxon>
    </lineage>
</organism>
<dbReference type="AlphaFoldDB" id="A0A9J6ANQ7"/>
<sequence>MESETYALSLIVVVKLKLVGCPNSVVRVRMVASKTTSWNLCTIIGFVIAILEGTIHPNSSLFHLQTLDLSLIKLNSGSKFQLGYKQLTHLNFLLFILLLTLQGRIPLEISHLMSLTTTLQQIPSYLIMM</sequence>
<name>A0A9J6ANQ7_SOLCO</name>
<protein>
    <submittedName>
        <fullName evidence="1">Uncharacterized protein</fullName>
    </submittedName>
</protein>
<dbReference type="EMBL" id="JACXVP010000002">
    <property type="protein sequence ID" value="KAG5626253.1"/>
    <property type="molecule type" value="Genomic_DNA"/>
</dbReference>
<evidence type="ECO:0000313" key="1">
    <source>
        <dbReference type="EMBL" id="KAG5626253.1"/>
    </source>
</evidence>
<proteinExistence type="predicted"/>
<evidence type="ECO:0000313" key="2">
    <source>
        <dbReference type="Proteomes" id="UP000824120"/>
    </source>
</evidence>
<gene>
    <name evidence="1" type="ORF">H5410_011471</name>
</gene>
<reference evidence="1 2" key="1">
    <citation type="submission" date="2020-09" db="EMBL/GenBank/DDBJ databases">
        <title>De no assembly of potato wild relative species, Solanum commersonii.</title>
        <authorList>
            <person name="Cho K."/>
        </authorList>
    </citation>
    <scope>NUCLEOTIDE SEQUENCE [LARGE SCALE GENOMIC DNA]</scope>
    <source>
        <strain evidence="1">LZ3.2</strain>
        <tissue evidence="1">Leaf</tissue>
    </source>
</reference>
<dbReference type="Proteomes" id="UP000824120">
    <property type="component" value="Chromosome 2"/>
</dbReference>
<keyword evidence="2" id="KW-1185">Reference proteome</keyword>